<dbReference type="AlphaFoldDB" id="A0A9R1XPK9"/>
<comment type="caution">
    <text evidence="1">The sequence shown here is derived from an EMBL/GenBank/DDBJ whole genome shotgun (WGS) entry which is preliminary data.</text>
</comment>
<reference evidence="1 2" key="1">
    <citation type="journal article" date="2017" name="Nat. Commun.">
        <title>Genome assembly with in vitro proximity ligation data and whole-genome triplication in lettuce.</title>
        <authorList>
            <person name="Reyes-Chin-Wo S."/>
            <person name="Wang Z."/>
            <person name="Yang X."/>
            <person name="Kozik A."/>
            <person name="Arikit S."/>
            <person name="Song C."/>
            <person name="Xia L."/>
            <person name="Froenicke L."/>
            <person name="Lavelle D.O."/>
            <person name="Truco M.J."/>
            <person name="Xia R."/>
            <person name="Zhu S."/>
            <person name="Xu C."/>
            <person name="Xu H."/>
            <person name="Xu X."/>
            <person name="Cox K."/>
            <person name="Korf I."/>
            <person name="Meyers B.C."/>
            <person name="Michelmore R.W."/>
        </authorList>
    </citation>
    <scope>NUCLEOTIDE SEQUENCE [LARGE SCALE GENOMIC DNA]</scope>
    <source>
        <strain evidence="2">cv. Salinas</strain>
        <tissue evidence="1">Seedlings</tissue>
    </source>
</reference>
<gene>
    <name evidence="1" type="ORF">LSAT_V11C200083500</name>
</gene>
<name>A0A9R1XPK9_LACSA</name>
<protein>
    <submittedName>
        <fullName evidence="1">Uncharacterized protein</fullName>
    </submittedName>
</protein>
<dbReference type="Proteomes" id="UP000235145">
    <property type="component" value="Unassembled WGS sequence"/>
</dbReference>
<sequence>MSRKQRLFYLYVSISSGDTMKHGFKKSEEGLREFVASSGFSFDSGNVYIRFFPYDFDLRLRFRILNLRFLLYPPVHVPDWTMSTVTQIKHVEVAGFVQVPDSDRLGSFSDLYAMGTRVIKGSEWFASEMKALSDDYEQFSKTAVRPAAIV</sequence>
<evidence type="ECO:0000313" key="2">
    <source>
        <dbReference type="Proteomes" id="UP000235145"/>
    </source>
</evidence>
<keyword evidence="2" id="KW-1185">Reference proteome</keyword>
<evidence type="ECO:0000313" key="1">
    <source>
        <dbReference type="EMBL" id="KAJ0220599.1"/>
    </source>
</evidence>
<accession>A0A9R1XPK9</accession>
<dbReference type="EMBL" id="NBSK02000002">
    <property type="protein sequence ID" value="KAJ0220599.1"/>
    <property type="molecule type" value="Genomic_DNA"/>
</dbReference>
<proteinExistence type="predicted"/>
<organism evidence="1 2">
    <name type="scientific">Lactuca sativa</name>
    <name type="common">Garden lettuce</name>
    <dbReference type="NCBI Taxonomy" id="4236"/>
    <lineage>
        <taxon>Eukaryota</taxon>
        <taxon>Viridiplantae</taxon>
        <taxon>Streptophyta</taxon>
        <taxon>Embryophyta</taxon>
        <taxon>Tracheophyta</taxon>
        <taxon>Spermatophyta</taxon>
        <taxon>Magnoliopsida</taxon>
        <taxon>eudicotyledons</taxon>
        <taxon>Gunneridae</taxon>
        <taxon>Pentapetalae</taxon>
        <taxon>asterids</taxon>
        <taxon>campanulids</taxon>
        <taxon>Asterales</taxon>
        <taxon>Asteraceae</taxon>
        <taxon>Cichorioideae</taxon>
        <taxon>Cichorieae</taxon>
        <taxon>Lactucinae</taxon>
        <taxon>Lactuca</taxon>
    </lineage>
</organism>